<name>A0A9W9N7W1_9EURO</name>
<dbReference type="GO" id="GO:0005886">
    <property type="term" value="C:plasma membrane"/>
    <property type="evidence" value="ECO:0007669"/>
    <property type="project" value="UniProtKB-SubCell"/>
</dbReference>
<evidence type="ECO:0000313" key="9">
    <source>
        <dbReference type="EMBL" id="KAJ5214843.1"/>
    </source>
</evidence>
<keyword evidence="4 7" id="KW-1133">Transmembrane helix</keyword>
<evidence type="ECO:0000256" key="6">
    <source>
        <dbReference type="SAM" id="MobiDB-lite"/>
    </source>
</evidence>
<feature type="transmembrane region" description="Helical" evidence="7">
    <location>
        <begin position="551"/>
        <end position="571"/>
    </location>
</feature>
<feature type="non-terminal residue" evidence="9">
    <location>
        <position position="1"/>
    </location>
</feature>
<dbReference type="CDD" id="cd17323">
    <property type="entry name" value="MFS_Tpo1_MDR_like"/>
    <property type="match status" value="1"/>
</dbReference>
<sequence>LVINQLARSDLGSVRSAERSPTSGRPRDSNHAAAWNPKSFPSLKKARGDPEHSKSETEDTAFAPIGNPRTREEPISKQQSNASRSLDRAWSLSDGVSVNRQDVEQEPGQDQDQAADENGFTVSWDENDTLNPRSMSLGRRWLITVLVSLGSACVTCTSSMYTTTYAQIMDEFNSSQEVATLGLSTFIWGLGLGPLFLSPLSEFYGRRWVYIISLFLFLIWLIPCAVAQNMQTMLVCRFFNGLSGSAFLSVAGGTVGDMFDRQQLAAPMMLYTASPFVGPEIGPLVGGFINQYTSWRWTFWVLMIWTGVILISVIFFVPETYHPVLLRRKAQKLRKETGDDRWIAPIEKMNRSVAQTVLRSMYRPILLLVLEPMCLNLCLFSAILLGIIYLFFGAFQLVFENVYGFELWQRGLCFMGIFVGMVCGILTDPFWRRNYKRLERNHRRRADADDEFRPEWRLPPAIAGAPLVTIGMFIFAWTIYSDVHWIAPIIGSAVFGAGTILVYSGIFTFLVDAYPTFAASALAANSFLRSSFGGIFPLFGIQMYNKLGYHWASSLLGFLTLAMLPFPYIFFRFGARIRQKSRFATSQK</sequence>
<feature type="transmembrane region" description="Helical" evidence="7">
    <location>
        <begin position="517"/>
        <end position="539"/>
    </location>
</feature>
<comment type="similarity">
    <text evidence="2">Belongs to the major facilitator superfamily.</text>
</comment>
<evidence type="ECO:0000256" key="3">
    <source>
        <dbReference type="ARBA" id="ARBA00022692"/>
    </source>
</evidence>
<evidence type="ECO:0000256" key="5">
    <source>
        <dbReference type="ARBA" id="ARBA00023136"/>
    </source>
</evidence>
<comment type="subcellular location">
    <subcellularLocation>
        <location evidence="1">Cell membrane</location>
        <topology evidence="1">Multi-pass membrane protein</topology>
    </subcellularLocation>
</comment>
<dbReference type="GO" id="GO:0042908">
    <property type="term" value="P:xenobiotic transport"/>
    <property type="evidence" value="ECO:0007669"/>
    <property type="project" value="UniProtKB-ARBA"/>
</dbReference>
<dbReference type="GO" id="GO:0022857">
    <property type="term" value="F:transmembrane transporter activity"/>
    <property type="evidence" value="ECO:0007669"/>
    <property type="project" value="InterPro"/>
</dbReference>
<evidence type="ECO:0000259" key="8">
    <source>
        <dbReference type="PROSITE" id="PS50850"/>
    </source>
</evidence>
<dbReference type="PROSITE" id="PS50850">
    <property type="entry name" value="MFS"/>
    <property type="match status" value="1"/>
</dbReference>
<dbReference type="AlphaFoldDB" id="A0A9W9N7W1"/>
<dbReference type="PANTHER" id="PTHR23502:SF7">
    <property type="entry name" value="DRUG_PROTON ANTIPORTER YHK8-RELATED"/>
    <property type="match status" value="1"/>
</dbReference>
<keyword evidence="10" id="KW-1185">Reference proteome</keyword>
<dbReference type="EMBL" id="JAPQKS010000009">
    <property type="protein sequence ID" value="KAJ5214843.1"/>
    <property type="molecule type" value="Genomic_DNA"/>
</dbReference>
<feature type="transmembrane region" description="Helical" evidence="7">
    <location>
        <begin position="365"/>
        <end position="395"/>
    </location>
</feature>
<feature type="transmembrane region" description="Helical" evidence="7">
    <location>
        <begin position="208"/>
        <end position="226"/>
    </location>
</feature>
<dbReference type="GeneID" id="83207121"/>
<feature type="transmembrane region" description="Helical" evidence="7">
    <location>
        <begin position="178"/>
        <end position="196"/>
    </location>
</feature>
<gene>
    <name evidence="9" type="ORF">N7468_010522</name>
</gene>
<dbReference type="FunFam" id="1.20.1250.20:FF:000082">
    <property type="entry name" value="MFS multidrug transporter, putative"/>
    <property type="match status" value="1"/>
</dbReference>
<dbReference type="Gene3D" id="1.20.1250.20">
    <property type="entry name" value="MFS general substrate transporter like domains"/>
    <property type="match status" value="1"/>
</dbReference>
<feature type="transmembrane region" description="Helical" evidence="7">
    <location>
        <begin position="141"/>
        <end position="166"/>
    </location>
</feature>
<feature type="region of interest" description="Disordered" evidence="6">
    <location>
        <begin position="1"/>
        <end position="88"/>
    </location>
</feature>
<feature type="domain" description="Major facilitator superfamily (MFS) profile" evidence="8">
    <location>
        <begin position="143"/>
        <end position="580"/>
    </location>
</feature>
<feature type="transmembrane region" description="Helical" evidence="7">
    <location>
        <begin position="297"/>
        <end position="318"/>
    </location>
</feature>
<evidence type="ECO:0000256" key="7">
    <source>
        <dbReference type="SAM" id="Phobius"/>
    </source>
</evidence>
<protein>
    <recommendedName>
        <fullName evidence="8">Major facilitator superfamily (MFS) profile domain-containing protein</fullName>
    </recommendedName>
</protein>
<dbReference type="RefSeq" id="XP_058325340.1">
    <property type="nucleotide sequence ID" value="XM_058479817.1"/>
</dbReference>
<dbReference type="SUPFAM" id="SSF103473">
    <property type="entry name" value="MFS general substrate transporter"/>
    <property type="match status" value="1"/>
</dbReference>
<dbReference type="Proteomes" id="UP001150941">
    <property type="component" value="Unassembled WGS sequence"/>
</dbReference>
<feature type="transmembrane region" description="Helical" evidence="7">
    <location>
        <begin position="238"/>
        <end position="259"/>
    </location>
</feature>
<feature type="compositionally biased region" description="Basic and acidic residues" evidence="6">
    <location>
        <begin position="46"/>
        <end position="57"/>
    </location>
</feature>
<dbReference type="InterPro" id="IPR005829">
    <property type="entry name" value="Sugar_transporter_CS"/>
</dbReference>
<reference evidence="9" key="1">
    <citation type="submission" date="2022-11" db="EMBL/GenBank/DDBJ databases">
        <authorList>
            <person name="Petersen C."/>
        </authorList>
    </citation>
    <scope>NUCLEOTIDE SEQUENCE</scope>
    <source>
        <strain evidence="9">IBT 19713</strain>
    </source>
</reference>
<feature type="compositionally biased region" description="Acidic residues" evidence="6">
    <location>
        <begin position="104"/>
        <end position="115"/>
    </location>
</feature>
<proteinExistence type="inferred from homology"/>
<organism evidence="9 10">
    <name type="scientific">Penicillium chermesinum</name>
    <dbReference type="NCBI Taxonomy" id="63820"/>
    <lineage>
        <taxon>Eukaryota</taxon>
        <taxon>Fungi</taxon>
        <taxon>Dikarya</taxon>
        <taxon>Ascomycota</taxon>
        <taxon>Pezizomycotina</taxon>
        <taxon>Eurotiomycetes</taxon>
        <taxon>Eurotiomycetidae</taxon>
        <taxon>Eurotiales</taxon>
        <taxon>Aspergillaceae</taxon>
        <taxon>Penicillium</taxon>
    </lineage>
</organism>
<reference evidence="9" key="2">
    <citation type="journal article" date="2023" name="IMA Fungus">
        <title>Comparative genomic study of the Penicillium genus elucidates a diverse pangenome and 15 lateral gene transfer events.</title>
        <authorList>
            <person name="Petersen C."/>
            <person name="Sorensen T."/>
            <person name="Nielsen M.R."/>
            <person name="Sondergaard T.E."/>
            <person name="Sorensen J.L."/>
            <person name="Fitzpatrick D.A."/>
            <person name="Frisvad J.C."/>
            <person name="Nielsen K.L."/>
        </authorList>
    </citation>
    <scope>NUCLEOTIDE SEQUENCE</scope>
    <source>
        <strain evidence="9">IBT 19713</strain>
    </source>
</reference>
<evidence type="ECO:0000313" key="10">
    <source>
        <dbReference type="Proteomes" id="UP001150941"/>
    </source>
</evidence>
<dbReference type="FunFam" id="1.20.1720.10:FF:000063">
    <property type="entry name" value="MFS multidrug transporter, putative (AFU_orthologue AFUA_2G05840)"/>
    <property type="match status" value="1"/>
</dbReference>
<feature type="transmembrane region" description="Helical" evidence="7">
    <location>
        <begin position="461"/>
        <end position="480"/>
    </location>
</feature>
<feature type="transmembrane region" description="Helical" evidence="7">
    <location>
        <begin position="407"/>
        <end position="431"/>
    </location>
</feature>
<dbReference type="InterPro" id="IPR036259">
    <property type="entry name" value="MFS_trans_sf"/>
</dbReference>
<keyword evidence="5 7" id="KW-0472">Membrane</keyword>
<keyword evidence="3 7" id="KW-0812">Transmembrane</keyword>
<dbReference type="PANTHER" id="PTHR23502">
    <property type="entry name" value="MAJOR FACILITATOR SUPERFAMILY"/>
    <property type="match status" value="1"/>
</dbReference>
<feature type="transmembrane region" description="Helical" evidence="7">
    <location>
        <begin position="486"/>
        <end position="510"/>
    </location>
</feature>
<comment type="caution">
    <text evidence="9">The sequence shown here is derived from an EMBL/GenBank/DDBJ whole genome shotgun (WGS) entry which is preliminary data.</text>
</comment>
<evidence type="ECO:0000256" key="1">
    <source>
        <dbReference type="ARBA" id="ARBA00004651"/>
    </source>
</evidence>
<dbReference type="OrthoDB" id="3561359at2759"/>
<dbReference type="InterPro" id="IPR020846">
    <property type="entry name" value="MFS_dom"/>
</dbReference>
<accession>A0A9W9N7W1</accession>
<dbReference type="InterPro" id="IPR011701">
    <property type="entry name" value="MFS"/>
</dbReference>
<evidence type="ECO:0000256" key="4">
    <source>
        <dbReference type="ARBA" id="ARBA00022989"/>
    </source>
</evidence>
<dbReference type="GO" id="GO:0140115">
    <property type="term" value="P:export across plasma membrane"/>
    <property type="evidence" value="ECO:0007669"/>
    <property type="project" value="UniProtKB-ARBA"/>
</dbReference>
<dbReference type="PROSITE" id="PS00216">
    <property type="entry name" value="SUGAR_TRANSPORT_1"/>
    <property type="match status" value="1"/>
</dbReference>
<feature type="region of interest" description="Disordered" evidence="6">
    <location>
        <begin position="101"/>
        <end position="127"/>
    </location>
</feature>
<evidence type="ECO:0000256" key="2">
    <source>
        <dbReference type="ARBA" id="ARBA00008335"/>
    </source>
</evidence>
<dbReference type="Pfam" id="PF07690">
    <property type="entry name" value="MFS_1"/>
    <property type="match status" value="1"/>
</dbReference>